<sequence length="797" mass="88849">MSFRSRLTLTILVLLMVSQVAILAAVLNGSHRDIQRQISDHMDIAVRVMEQTINQHRQQMLDSAEVLISDYGFRSAVASQDNPTIESALNNYAARIGADLMTLNGLDGRLLVSTRPELTTRGVFPFTSLWRKAHYDDRGSTVTIIGGMPYVIILLPVKAPDTIGWVSMGFAFDTPLLSRIKTITELDISLLGGTPAALPPLVSTLSPEQQKSLDLDHTPSSSLVSLFSIGNARPVNRQIILGDSPDGHLTAVLSHPTSSLMAPYLAMRMRLIVIFFVTLVSATMLSLLTANTVGQPIKRLTDVARRIGDGERIKARPPANDKSDLGVLASTLHMMQDKLSMREAQLLHQSRQDLLTGLPNRQSAEARLATLTEKGMPFTLNRLCINEFKRINDTFGHVNGDRVLIEIGTRLRQAVGDQGFAYRIGGDEYLVLYPGYNHDTTDLRHLHDALASQPVLQDISPINVSISMGQVHYPTHGPDAEVLLRRADIALNDAKHSGSHLKSYSTGMDEQHLRRLAILQDLRTALLNDRLYMVYQPKIDLRSGKATHLEALVRWEHDTLGFIPPDEFITLAEHSGNIAMLTDWVLHQVAAQIARWNEQHHVFCVSVNLSAQDLTDHQLPARIAAILAEHALSSRQLVLEITESALMEDPVEARRILEELRRQGLHISIDDFGTGYSSLSQLRHMPIDELKIDKSFILKLDSQFEDVMIVRSIIDLGHNLGLSVTAEGVENLQSLAMLEAMNCDVAQGFLFARPLKAQELLFWFQAFSSKSFSDEQIRRRKEVVTPPIPVTYQRRET</sequence>
<dbReference type="PROSITE" id="PS50887">
    <property type="entry name" value="GGDEF"/>
    <property type="match status" value="1"/>
</dbReference>
<evidence type="ECO:0000259" key="5">
    <source>
        <dbReference type="PROSITE" id="PS50885"/>
    </source>
</evidence>
<dbReference type="FunFam" id="3.20.20.450:FF:000001">
    <property type="entry name" value="Cyclic di-GMP phosphodiesterase yahA"/>
    <property type="match status" value="1"/>
</dbReference>
<dbReference type="AlphaFoldDB" id="A0AA42CTB5"/>
<organism evidence="7 8">
    <name type="scientific">Larsenimonas rhizosphaerae</name>
    <dbReference type="NCBI Taxonomy" id="2944682"/>
    <lineage>
        <taxon>Bacteria</taxon>
        <taxon>Pseudomonadati</taxon>
        <taxon>Pseudomonadota</taxon>
        <taxon>Gammaproteobacteria</taxon>
        <taxon>Oceanospirillales</taxon>
        <taxon>Halomonadaceae</taxon>
        <taxon>Larsenimonas</taxon>
    </lineage>
</organism>
<dbReference type="CDD" id="cd01948">
    <property type="entry name" value="EAL"/>
    <property type="match status" value="1"/>
</dbReference>
<dbReference type="InterPro" id="IPR001633">
    <property type="entry name" value="EAL_dom"/>
</dbReference>
<dbReference type="Proteomes" id="UP001165678">
    <property type="component" value="Unassembled WGS sequence"/>
</dbReference>
<dbReference type="GO" id="GO:0007165">
    <property type="term" value="P:signal transduction"/>
    <property type="evidence" value="ECO:0007669"/>
    <property type="project" value="InterPro"/>
</dbReference>
<evidence type="ECO:0000256" key="2">
    <source>
        <dbReference type="ARBA" id="ARBA00022636"/>
    </source>
</evidence>
<dbReference type="InterPro" id="IPR029787">
    <property type="entry name" value="Nucleotide_cyclase"/>
</dbReference>
<dbReference type="SUPFAM" id="SSF103190">
    <property type="entry name" value="Sensory domain-like"/>
    <property type="match status" value="1"/>
</dbReference>
<feature type="domain" description="HAMP" evidence="5">
    <location>
        <begin position="291"/>
        <end position="344"/>
    </location>
</feature>
<dbReference type="PANTHER" id="PTHR33121:SF71">
    <property type="entry name" value="OXYGEN SENSOR PROTEIN DOSP"/>
    <property type="match status" value="1"/>
</dbReference>
<dbReference type="CDD" id="cd06225">
    <property type="entry name" value="HAMP"/>
    <property type="match status" value="1"/>
</dbReference>
<dbReference type="Pfam" id="PF14827">
    <property type="entry name" value="dCache_3"/>
    <property type="match status" value="1"/>
</dbReference>
<dbReference type="SUPFAM" id="SSF55073">
    <property type="entry name" value="Nucleotide cyclase"/>
    <property type="match status" value="1"/>
</dbReference>
<evidence type="ECO:0000256" key="3">
    <source>
        <dbReference type="SAM" id="Phobius"/>
    </source>
</evidence>
<dbReference type="InterPro" id="IPR000160">
    <property type="entry name" value="GGDEF_dom"/>
</dbReference>
<feature type="domain" description="GGDEF" evidence="6">
    <location>
        <begin position="376"/>
        <end position="507"/>
    </location>
</feature>
<gene>
    <name evidence="7" type="ORF">OQ287_01420</name>
</gene>
<dbReference type="SMART" id="SM00304">
    <property type="entry name" value="HAMP"/>
    <property type="match status" value="1"/>
</dbReference>
<dbReference type="RefSeq" id="WP_250936169.1">
    <property type="nucleotide sequence ID" value="NZ_JAMLJK010000001.1"/>
</dbReference>
<feature type="domain" description="EAL" evidence="4">
    <location>
        <begin position="515"/>
        <end position="768"/>
    </location>
</feature>
<keyword evidence="2" id="KW-0973">c-di-GMP</keyword>
<evidence type="ECO:0000259" key="4">
    <source>
        <dbReference type="PROSITE" id="PS50883"/>
    </source>
</evidence>
<dbReference type="InterPro" id="IPR043128">
    <property type="entry name" value="Rev_trsase/Diguanyl_cyclase"/>
</dbReference>
<accession>A0AA42CTB5</accession>
<reference evidence="7" key="1">
    <citation type="submission" date="2022-11" db="EMBL/GenBank/DDBJ databases">
        <title>Larsenimonas rhizosphaerae sp. nov., isolated from a tidal mudflat.</title>
        <authorList>
            <person name="Lee S.D."/>
            <person name="Kim I.S."/>
        </authorList>
    </citation>
    <scope>NUCLEOTIDE SEQUENCE</scope>
    <source>
        <strain evidence="7">GH2-1</strain>
    </source>
</reference>
<keyword evidence="8" id="KW-1185">Reference proteome</keyword>
<dbReference type="GO" id="GO:0071111">
    <property type="term" value="F:cyclic-guanylate-specific phosphodiesterase activity"/>
    <property type="evidence" value="ECO:0007669"/>
    <property type="project" value="UniProtKB-EC"/>
</dbReference>
<dbReference type="GO" id="GO:0016020">
    <property type="term" value="C:membrane"/>
    <property type="evidence" value="ECO:0007669"/>
    <property type="project" value="InterPro"/>
</dbReference>
<dbReference type="InterPro" id="IPR029151">
    <property type="entry name" value="Sensor-like_sf"/>
</dbReference>
<protein>
    <recommendedName>
        <fullName evidence="1">cyclic-guanylate-specific phosphodiesterase</fullName>
        <ecNumber evidence="1">3.1.4.52</ecNumber>
    </recommendedName>
</protein>
<evidence type="ECO:0000313" key="7">
    <source>
        <dbReference type="EMBL" id="MCX2522891.1"/>
    </source>
</evidence>
<dbReference type="SUPFAM" id="SSF158472">
    <property type="entry name" value="HAMP domain-like"/>
    <property type="match status" value="1"/>
</dbReference>
<dbReference type="Gene3D" id="3.20.20.450">
    <property type="entry name" value="EAL domain"/>
    <property type="match status" value="1"/>
</dbReference>
<evidence type="ECO:0000259" key="6">
    <source>
        <dbReference type="PROSITE" id="PS50887"/>
    </source>
</evidence>
<evidence type="ECO:0000313" key="8">
    <source>
        <dbReference type="Proteomes" id="UP001165678"/>
    </source>
</evidence>
<dbReference type="Pfam" id="PF00563">
    <property type="entry name" value="EAL"/>
    <property type="match status" value="1"/>
</dbReference>
<proteinExistence type="predicted"/>
<dbReference type="InterPro" id="IPR003660">
    <property type="entry name" value="HAMP_dom"/>
</dbReference>
<feature type="transmembrane region" description="Helical" evidence="3">
    <location>
        <begin position="271"/>
        <end position="290"/>
    </location>
</feature>
<dbReference type="Gene3D" id="3.30.70.270">
    <property type="match status" value="1"/>
</dbReference>
<keyword evidence="3" id="KW-1133">Transmembrane helix</keyword>
<evidence type="ECO:0000256" key="1">
    <source>
        <dbReference type="ARBA" id="ARBA00012282"/>
    </source>
</evidence>
<dbReference type="SMART" id="SM00267">
    <property type="entry name" value="GGDEF"/>
    <property type="match status" value="1"/>
</dbReference>
<dbReference type="SMART" id="SM00052">
    <property type="entry name" value="EAL"/>
    <property type="match status" value="1"/>
</dbReference>
<dbReference type="PANTHER" id="PTHR33121">
    <property type="entry name" value="CYCLIC DI-GMP PHOSPHODIESTERASE PDEF"/>
    <property type="match status" value="1"/>
</dbReference>
<dbReference type="Gene3D" id="6.10.340.10">
    <property type="match status" value="1"/>
</dbReference>
<dbReference type="EC" id="3.1.4.52" evidence="1"/>
<dbReference type="InterPro" id="IPR035919">
    <property type="entry name" value="EAL_sf"/>
</dbReference>
<keyword evidence="3" id="KW-0472">Membrane</keyword>
<dbReference type="PROSITE" id="PS50883">
    <property type="entry name" value="EAL"/>
    <property type="match status" value="1"/>
</dbReference>
<dbReference type="SUPFAM" id="SSF141868">
    <property type="entry name" value="EAL domain-like"/>
    <property type="match status" value="1"/>
</dbReference>
<dbReference type="Pfam" id="PF00990">
    <property type="entry name" value="GGDEF"/>
    <property type="match status" value="1"/>
</dbReference>
<dbReference type="CDD" id="cd01949">
    <property type="entry name" value="GGDEF"/>
    <property type="match status" value="1"/>
</dbReference>
<dbReference type="Pfam" id="PF00672">
    <property type="entry name" value="HAMP"/>
    <property type="match status" value="1"/>
</dbReference>
<keyword evidence="3" id="KW-0812">Transmembrane</keyword>
<dbReference type="EMBL" id="JAPIVE010000001">
    <property type="protein sequence ID" value="MCX2522891.1"/>
    <property type="molecule type" value="Genomic_DNA"/>
</dbReference>
<name>A0AA42CTB5_9GAMM</name>
<dbReference type="PROSITE" id="PS50885">
    <property type="entry name" value="HAMP"/>
    <property type="match status" value="1"/>
</dbReference>
<dbReference type="InterPro" id="IPR029150">
    <property type="entry name" value="dCache_3"/>
</dbReference>
<comment type="caution">
    <text evidence="7">The sequence shown here is derived from an EMBL/GenBank/DDBJ whole genome shotgun (WGS) entry which is preliminary data.</text>
</comment>
<dbReference type="InterPro" id="IPR050706">
    <property type="entry name" value="Cyclic-di-GMP_PDE-like"/>
</dbReference>
<dbReference type="NCBIfam" id="TIGR00254">
    <property type="entry name" value="GGDEF"/>
    <property type="match status" value="1"/>
</dbReference>